<dbReference type="AlphaFoldDB" id="J7RKT9"/>
<dbReference type="GeneID" id="34525807"/>
<reference evidence="1 2" key="1">
    <citation type="journal article" date="2011" name="Proc. Natl. Acad. Sci. U.S.A.">
        <title>Evolutionary erosion of yeast sex chromosomes by mating-type switching accidents.</title>
        <authorList>
            <person name="Gordon J.L."/>
            <person name="Armisen D."/>
            <person name="Proux-Wera E."/>
            <person name="Oheigeartaigh S.S."/>
            <person name="Byrne K.P."/>
            <person name="Wolfe K.H."/>
        </authorList>
    </citation>
    <scope>NUCLEOTIDE SEQUENCE [LARGE SCALE GENOMIC DNA]</scope>
    <source>
        <strain evidence="2">ATCC MYA-139 / BCRC 22969 / CBS 8797 / CCRC 22969 / KCTC 17520 / NBRC 10181 / NCYC 3082</strain>
    </source>
</reference>
<gene>
    <name evidence="1" type="primary">KNAG0D03720</name>
    <name evidence="1" type="ordered locus">KNAG_0D03720</name>
</gene>
<dbReference type="HOGENOM" id="CLU_125577_0_0_1"/>
<name>J7RKT9_HUIN7</name>
<sequence length="165" mass="18660">MLPFNNYCIICDQLITPGKKSSINPSLDNEKLYCSPQCKEKDYSILSSENTMIQKVRNKTHQYDLENRAITITTSASEDTSTTLLEPIDPIITSPLLQPFPDNTEDGSNGDEYLFDYINLTKTDDHKHKYSIPKILLLDNAGGAATAENYYKSWLSNKSFTTYIS</sequence>
<reference evidence="2" key="2">
    <citation type="submission" date="2012-08" db="EMBL/GenBank/DDBJ databases">
        <title>Genome sequence of Kazachstania naganishii.</title>
        <authorList>
            <person name="Gordon J.L."/>
            <person name="Armisen D."/>
            <person name="Proux-Wera E."/>
            <person name="OhEigeartaigh S.S."/>
            <person name="Byrne K.P."/>
            <person name="Wolfe K.H."/>
        </authorList>
    </citation>
    <scope>NUCLEOTIDE SEQUENCE [LARGE SCALE GENOMIC DNA]</scope>
    <source>
        <strain evidence="2">ATCC MYA-139 / BCRC 22969 / CBS 8797 / CCRC 22969 / KCTC 17520 / NBRC 10181 / NCYC 3082</strain>
    </source>
</reference>
<accession>J7RKT9</accession>
<dbReference type="Proteomes" id="UP000006310">
    <property type="component" value="Chromosome 4"/>
</dbReference>
<evidence type="ECO:0000313" key="2">
    <source>
        <dbReference type="Proteomes" id="UP000006310"/>
    </source>
</evidence>
<evidence type="ECO:0000313" key="1">
    <source>
        <dbReference type="EMBL" id="CCK70118.1"/>
    </source>
</evidence>
<dbReference type="KEGG" id="kng:KNAG_0D03720"/>
<dbReference type="OrthoDB" id="2563506at2759"/>
<protein>
    <submittedName>
        <fullName evidence="1">Uncharacterized protein</fullName>
    </submittedName>
</protein>
<keyword evidence="2" id="KW-1185">Reference proteome</keyword>
<dbReference type="RefSeq" id="XP_022464364.1">
    <property type="nucleotide sequence ID" value="XM_022607805.1"/>
</dbReference>
<organism evidence="1 2">
    <name type="scientific">Huiozyma naganishii (strain ATCC MYA-139 / BCRC 22969 / CBS 8797 / KCTC 17520 / NBRC 10181 / NCYC 3082 / Yp74L-3)</name>
    <name type="common">Yeast</name>
    <name type="synonym">Kazachstania naganishii</name>
    <dbReference type="NCBI Taxonomy" id="1071383"/>
    <lineage>
        <taxon>Eukaryota</taxon>
        <taxon>Fungi</taxon>
        <taxon>Dikarya</taxon>
        <taxon>Ascomycota</taxon>
        <taxon>Saccharomycotina</taxon>
        <taxon>Saccharomycetes</taxon>
        <taxon>Saccharomycetales</taxon>
        <taxon>Saccharomycetaceae</taxon>
        <taxon>Huiozyma</taxon>
    </lineage>
</organism>
<dbReference type="EMBL" id="HE978317">
    <property type="protein sequence ID" value="CCK70118.1"/>
    <property type="molecule type" value="Genomic_DNA"/>
</dbReference>
<proteinExistence type="predicted"/>